<evidence type="ECO:0000313" key="2">
    <source>
        <dbReference type="Proteomes" id="UP000179266"/>
    </source>
</evidence>
<protein>
    <submittedName>
        <fullName evidence="1">Uncharacterized protein</fullName>
    </submittedName>
</protein>
<dbReference type="AlphaFoldDB" id="A0A1F7S1Z4"/>
<comment type="caution">
    <text evidence="1">The sequence shown here is derived from an EMBL/GenBank/DDBJ whole genome shotgun (WGS) entry which is preliminary data.</text>
</comment>
<dbReference type="Proteomes" id="UP000179266">
    <property type="component" value="Unassembled WGS sequence"/>
</dbReference>
<proteinExistence type="predicted"/>
<organism evidence="1 2">
    <name type="scientific">Candidatus Schekmanbacteria bacterium RBG_13_48_7</name>
    <dbReference type="NCBI Taxonomy" id="1817878"/>
    <lineage>
        <taxon>Bacteria</taxon>
        <taxon>Candidatus Schekmaniibacteriota</taxon>
    </lineage>
</organism>
<gene>
    <name evidence="1" type="ORF">A2161_18245</name>
</gene>
<name>A0A1F7S1Z4_9BACT</name>
<accession>A0A1F7S1Z4</accession>
<dbReference type="EMBL" id="MGDD01000060">
    <property type="protein sequence ID" value="OGL47710.1"/>
    <property type="molecule type" value="Genomic_DNA"/>
</dbReference>
<evidence type="ECO:0000313" key="1">
    <source>
        <dbReference type="EMBL" id="OGL47710.1"/>
    </source>
</evidence>
<reference evidence="1 2" key="1">
    <citation type="journal article" date="2016" name="Nat. Commun.">
        <title>Thousands of microbial genomes shed light on interconnected biogeochemical processes in an aquifer system.</title>
        <authorList>
            <person name="Anantharaman K."/>
            <person name="Brown C.T."/>
            <person name="Hug L.A."/>
            <person name="Sharon I."/>
            <person name="Castelle C.J."/>
            <person name="Probst A.J."/>
            <person name="Thomas B.C."/>
            <person name="Singh A."/>
            <person name="Wilkins M.J."/>
            <person name="Karaoz U."/>
            <person name="Brodie E.L."/>
            <person name="Williams K.H."/>
            <person name="Hubbard S.S."/>
            <person name="Banfield J.F."/>
        </authorList>
    </citation>
    <scope>NUCLEOTIDE SEQUENCE [LARGE SCALE GENOMIC DNA]</scope>
</reference>
<sequence>MRVNGGSERFAKMIHDTRLFIRKFLSEPVTLDNWRTVDKNKQLAKQSKCYNDSLMKGRM</sequence>